<dbReference type="PANTHER" id="PTHR42047:SF1">
    <property type="entry name" value="PROTEIN, PUTATIVE (AFU_ORTHOLOGUE AFUA_6G03560)-RELATED"/>
    <property type="match status" value="1"/>
</dbReference>
<gene>
    <name evidence="2" type="ORF">TWF694_003579</name>
</gene>
<evidence type="ECO:0000256" key="1">
    <source>
        <dbReference type="SAM" id="SignalP"/>
    </source>
</evidence>
<feature type="chain" id="PRO_5043900457" evidence="1">
    <location>
        <begin position="21"/>
        <end position="242"/>
    </location>
</feature>
<reference evidence="2 3" key="1">
    <citation type="submission" date="2019-10" db="EMBL/GenBank/DDBJ databases">
        <authorList>
            <person name="Palmer J.M."/>
        </authorList>
    </citation>
    <scope>NUCLEOTIDE SEQUENCE [LARGE SCALE GENOMIC DNA]</scope>
    <source>
        <strain evidence="2 3">TWF694</strain>
    </source>
</reference>
<name>A0AAV9X4K6_9PEZI</name>
<comment type="caution">
    <text evidence="2">The sequence shown here is derived from an EMBL/GenBank/DDBJ whole genome shotgun (WGS) entry which is preliminary data.</text>
</comment>
<dbReference type="EMBL" id="JAVHJO010000013">
    <property type="protein sequence ID" value="KAK6530215.1"/>
    <property type="molecule type" value="Genomic_DNA"/>
</dbReference>
<dbReference type="InterPro" id="IPR052820">
    <property type="entry name" value="PhiA_domain"/>
</dbReference>
<feature type="signal peptide" evidence="1">
    <location>
        <begin position="1"/>
        <end position="20"/>
    </location>
</feature>
<dbReference type="AlphaFoldDB" id="A0AAV9X4K6"/>
<keyword evidence="3" id="KW-1185">Reference proteome</keyword>
<evidence type="ECO:0000313" key="2">
    <source>
        <dbReference type="EMBL" id="KAK6530215.1"/>
    </source>
</evidence>
<evidence type="ECO:0000313" key="3">
    <source>
        <dbReference type="Proteomes" id="UP001365542"/>
    </source>
</evidence>
<accession>A0AAV9X4K6</accession>
<organism evidence="2 3">
    <name type="scientific">Orbilia ellipsospora</name>
    <dbReference type="NCBI Taxonomy" id="2528407"/>
    <lineage>
        <taxon>Eukaryota</taxon>
        <taxon>Fungi</taxon>
        <taxon>Dikarya</taxon>
        <taxon>Ascomycota</taxon>
        <taxon>Pezizomycotina</taxon>
        <taxon>Orbiliomycetes</taxon>
        <taxon>Orbiliales</taxon>
        <taxon>Orbiliaceae</taxon>
        <taxon>Orbilia</taxon>
    </lineage>
</organism>
<dbReference type="Proteomes" id="UP001365542">
    <property type="component" value="Unassembled WGS sequence"/>
</dbReference>
<protein>
    <submittedName>
        <fullName evidence="2">Uncharacterized protein</fullName>
    </submittedName>
</protein>
<proteinExistence type="predicted"/>
<dbReference type="PANTHER" id="PTHR42047">
    <property type="entry name" value="PROTEIN, PUTATIVE (AFU_ORTHOLOGUE AFUA_6G03560)-RELATED"/>
    <property type="match status" value="1"/>
</dbReference>
<keyword evidence="1" id="KW-0732">Signal</keyword>
<sequence length="242" mass="26776">MVSFKIAVCFFCSLFMAVVAIPTGSEITTSTGTETTIAIQANPTLEDPDPWYLNLTSGIREYTMQLYIQRYGRGDERPIPDPRVLNGADYTFWIGKNTSVMECPFEIKQVCGIGGSDTILRHDPATSTLWLFTSDPVGDQQVYIDPTGRLAYLPNRSDMKFPDGSITDGFKIHRGFYGQYLLDNFSAKSGWSVCPVEKGIGPWQLFTETKNENLPTGNSSDCIGINVSFGGASDKPEVWAYT</sequence>